<dbReference type="EMBL" id="BAAFGK010000004">
    <property type="protein sequence ID" value="GAB0057017.1"/>
    <property type="molecule type" value="Genomic_DNA"/>
</dbReference>
<protein>
    <recommendedName>
        <fullName evidence="4">ABC transporter permease</fullName>
    </recommendedName>
</protein>
<dbReference type="Proteomes" id="UP001628193">
    <property type="component" value="Unassembled WGS sequence"/>
</dbReference>
<gene>
    <name evidence="2" type="ORF">SIID45300_01337</name>
</gene>
<feature type="transmembrane region" description="Helical" evidence="1">
    <location>
        <begin position="60"/>
        <end position="80"/>
    </location>
</feature>
<proteinExistence type="predicted"/>
<keyword evidence="1" id="KW-0472">Membrane</keyword>
<sequence length="261" mass="28582">MSPPTPRATLAILAMATCRMAWRERWHLGLMGLLVTGWLLALLAEPIALTETGHTSAILAGFWLRLASLFEMALLVILTISRERQQRLLECLLALPLPRATLFWGRLLGFHLLALGVAALCGLLMLPLLPGPVTLAWSLTLACELLILATLALLLALAIRQPTLAMTGTAGFYLLARLLPAIRLMADEPGHELPGWSGHILDGTLTGLAWLLPDLERFTVSHWLAYGHVTWESFGPMLVETALQVLLWSAIGLIDLARKPF</sequence>
<keyword evidence="1" id="KW-0812">Transmembrane</keyword>
<evidence type="ECO:0000313" key="2">
    <source>
        <dbReference type="EMBL" id="GAB0057017.1"/>
    </source>
</evidence>
<keyword evidence="3" id="KW-1185">Reference proteome</keyword>
<evidence type="ECO:0000256" key="1">
    <source>
        <dbReference type="SAM" id="Phobius"/>
    </source>
</evidence>
<reference evidence="2 3" key="1">
    <citation type="submission" date="2024-09" db="EMBL/GenBank/DDBJ databases">
        <title>Draft genome sequence of Candidatus Magnetaquicoccaceae bacterium FCR-1.</title>
        <authorList>
            <person name="Shimoshige H."/>
            <person name="Shimamura S."/>
            <person name="Taoka A."/>
            <person name="Kobayashi H."/>
            <person name="Maekawa T."/>
        </authorList>
    </citation>
    <scope>NUCLEOTIDE SEQUENCE [LARGE SCALE GENOMIC DNA]</scope>
    <source>
        <strain evidence="2 3">FCR-1</strain>
    </source>
</reference>
<evidence type="ECO:0008006" key="4">
    <source>
        <dbReference type="Google" id="ProtNLM"/>
    </source>
</evidence>
<name>A0ABQ0C817_9PROT</name>
<keyword evidence="1" id="KW-1133">Transmembrane helix</keyword>
<feature type="transmembrane region" description="Helical" evidence="1">
    <location>
        <begin position="135"/>
        <end position="157"/>
    </location>
</feature>
<dbReference type="RefSeq" id="WP_420904729.1">
    <property type="nucleotide sequence ID" value="NZ_BAAFGK010000004.1"/>
</dbReference>
<feature type="transmembrane region" description="Helical" evidence="1">
    <location>
        <begin position="107"/>
        <end position="129"/>
    </location>
</feature>
<organism evidence="2 3">
    <name type="scientific">Candidatus Magnetaquiglobus chichijimensis</name>
    <dbReference type="NCBI Taxonomy" id="3141448"/>
    <lineage>
        <taxon>Bacteria</taxon>
        <taxon>Pseudomonadati</taxon>
        <taxon>Pseudomonadota</taxon>
        <taxon>Magnetococcia</taxon>
        <taxon>Magnetococcales</taxon>
        <taxon>Candidatus Magnetaquicoccaceae</taxon>
        <taxon>Candidatus Magnetaquiglobus</taxon>
    </lineage>
</organism>
<evidence type="ECO:0000313" key="3">
    <source>
        <dbReference type="Proteomes" id="UP001628193"/>
    </source>
</evidence>
<comment type="caution">
    <text evidence="2">The sequence shown here is derived from an EMBL/GenBank/DDBJ whole genome shotgun (WGS) entry which is preliminary data.</text>
</comment>
<accession>A0ABQ0C817</accession>